<evidence type="ECO:0000313" key="2">
    <source>
        <dbReference type="Proteomes" id="UP000661918"/>
    </source>
</evidence>
<keyword evidence="2" id="KW-1185">Reference proteome</keyword>
<protein>
    <submittedName>
        <fullName evidence="1">Uncharacterized protein</fullName>
    </submittedName>
</protein>
<accession>A0ABQ2H1N8</accession>
<comment type="caution">
    <text evidence="1">The sequence shown here is derived from an EMBL/GenBank/DDBJ whole genome shotgun (WGS) entry which is preliminary data.</text>
</comment>
<dbReference type="EMBL" id="BMOM01000068">
    <property type="protein sequence ID" value="GGM22492.1"/>
    <property type="molecule type" value="Genomic_DNA"/>
</dbReference>
<gene>
    <name evidence="1" type="ORF">GCM10010841_32960</name>
</gene>
<dbReference type="Proteomes" id="UP000661918">
    <property type="component" value="Unassembled WGS sequence"/>
</dbReference>
<proteinExistence type="predicted"/>
<sequence>MTVAELEALREARVALGVSAAQARTLRAEIYHAALLRVQQDDQLTSRELETLNQILLFFNTLKDES</sequence>
<evidence type="ECO:0000313" key="1">
    <source>
        <dbReference type="EMBL" id="GGM22492.1"/>
    </source>
</evidence>
<name>A0ABQ2H1N8_9DEIO</name>
<reference evidence="2" key="1">
    <citation type="journal article" date="2019" name="Int. J. Syst. Evol. Microbiol.">
        <title>The Global Catalogue of Microorganisms (GCM) 10K type strain sequencing project: providing services to taxonomists for standard genome sequencing and annotation.</title>
        <authorList>
            <consortium name="The Broad Institute Genomics Platform"/>
            <consortium name="The Broad Institute Genome Sequencing Center for Infectious Disease"/>
            <person name="Wu L."/>
            <person name="Ma J."/>
        </authorList>
    </citation>
    <scope>NUCLEOTIDE SEQUENCE [LARGE SCALE GENOMIC DNA]</scope>
    <source>
        <strain evidence="2">JCM 15443</strain>
    </source>
</reference>
<organism evidence="1 2">
    <name type="scientific">Deinococcus aerophilus</name>
    <dbReference type="NCBI Taxonomy" id="522488"/>
    <lineage>
        <taxon>Bacteria</taxon>
        <taxon>Thermotogati</taxon>
        <taxon>Deinococcota</taxon>
        <taxon>Deinococci</taxon>
        <taxon>Deinococcales</taxon>
        <taxon>Deinococcaceae</taxon>
        <taxon>Deinococcus</taxon>
    </lineage>
</organism>